<gene>
    <name evidence="1" type="ORF">DIATSA_LOCUS847</name>
</gene>
<reference evidence="1" key="1">
    <citation type="submission" date="2021-12" db="EMBL/GenBank/DDBJ databases">
        <authorList>
            <person name="King R."/>
        </authorList>
    </citation>
    <scope>NUCLEOTIDE SEQUENCE</scope>
</reference>
<evidence type="ECO:0000313" key="2">
    <source>
        <dbReference type="Proteomes" id="UP001153714"/>
    </source>
</evidence>
<dbReference type="EMBL" id="OU893332">
    <property type="protein sequence ID" value="CAH0746794.1"/>
    <property type="molecule type" value="Genomic_DNA"/>
</dbReference>
<name>A0A9P0C4L6_9NEOP</name>
<protein>
    <submittedName>
        <fullName evidence="1">Uncharacterized protein</fullName>
    </submittedName>
</protein>
<sequence>MDTTIVQQFFNFFEDFIHLCQSESWPDNTTSELEIRNAFLISQHIEKCLNTLQKKEVLDEFLSNMNSHQDVHNILLKQSLSDPSKFVLKKVVNSKTKIQQMDITFKVFVEIFSDEKLENCLADFMLEAASKQTLLKNLTHEIPKLKILELKSLIFLNELNYSEDPKETILALFEDCNQDTVDLFVVSMTNNSLQNHESVYGIAKSLIDITGSKKSNHKKFWKCLFNVDEINFTQMCLRHSEWFKIIVQALLDCGKLLREHMSAEYFYIDLTYSELVKNVKKVCHNECLKVEFFNIVEECETNINFWENIILN</sequence>
<evidence type="ECO:0000313" key="1">
    <source>
        <dbReference type="EMBL" id="CAH0746794.1"/>
    </source>
</evidence>
<dbReference type="OrthoDB" id="284357at2759"/>
<proteinExistence type="predicted"/>
<dbReference type="AlphaFoldDB" id="A0A9P0C4L6"/>
<accession>A0A9P0C4L6</accession>
<keyword evidence="2" id="KW-1185">Reference proteome</keyword>
<organism evidence="1 2">
    <name type="scientific">Diatraea saccharalis</name>
    <name type="common">sugarcane borer</name>
    <dbReference type="NCBI Taxonomy" id="40085"/>
    <lineage>
        <taxon>Eukaryota</taxon>
        <taxon>Metazoa</taxon>
        <taxon>Ecdysozoa</taxon>
        <taxon>Arthropoda</taxon>
        <taxon>Hexapoda</taxon>
        <taxon>Insecta</taxon>
        <taxon>Pterygota</taxon>
        <taxon>Neoptera</taxon>
        <taxon>Endopterygota</taxon>
        <taxon>Lepidoptera</taxon>
        <taxon>Glossata</taxon>
        <taxon>Ditrysia</taxon>
        <taxon>Pyraloidea</taxon>
        <taxon>Crambidae</taxon>
        <taxon>Crambinae</taxon>
        <taxon>Diatraea</taxon>
    </lineage>
</organism>
<dbReference type="Proteomes" id="UP001153714">
    <property type="component" value="Chromosome 1"/>
</dbReference>
<reference evidence="1" key="2">
    <citation type="submission" date="2022-10" db="EMBL/GenBank/DDBJ databases">
        <authorList>
            <consortium name="ENA_rothamsted_submissions"/>
            <consortium name="culmorum"/>
            <person name="King R."/>
        </authorList>
    </citation>
    <scope>NUCLEOTIDE SEQUENCE</scope>
</reference>